<dbReference type="STRING" id="1165861.A0A0L0V478"/>
<dbReference type="AlphaFoldDB" id="A0A0L0V478"/>
<proteinExistence type="predicted"/>
<gene>
    <name evidence="5" type="ORF">PSTG_12592</name>
</gene>
<feature type="compositionally biased region" description="Low complexity" evidence="3">
    <location>
        <begin position="456"/>
        <end position="474"/>
    </location>
</feature>
<evidence type="ECO:0000313" key="6">
    <source>
        <dbReference type="Proteomes" id="UP000054564"/>
    </source>
</evidence>
<dbReference type="PROSITE" id="PS51204">
    <property type="entry name" value="HSA"/>
    <property type="match status" value="1"/>
</dbReference>
<feature type="region of interest" description="Disordered" evidence="3">
    <location>
        <begin position="441"/>
        <end position="510"/>
    </location>
</feature>
<feature type="region of interest" description="Disordered" evidence="3">
    <location>
        <begin position="1097"/>
        <end position="1197"/>
    </location>
</feature>
<dbReference type="Proteomes" id="UP000054564">
    <property type="component" value="Unassembled WGS sequence"/>
</dbReference>
<evidence type="ECO:0000256" key="1">
    <source>
        <dbReference type="ARBA" id="ARBA00004123"/>
    </source>
</evidence>
<reference evidence="6" key="1">
    <citation type="submission" date="2014-03" db="EMBL/GenBank/DDBJ databases">
        <title>The Genome Sequence of Puccinia striiformis f. sp. tritici PST-78.</title>
        <authorList>
            <consortium name="The Broad Institute Genome Sequencing Platform"/>
            <person name="Cuomo C."/>
            <person name="Hulbert S."/>
            <person name="Chen X."/>
            <person name="Walker B."/>
            <person name="Young S.K."/>
            <person name="Zeng Q."/>
            <person name="Gargeya S."/>
            <person name="Fitzgerald M."/>
            <person name="Haas B."/>
            <person name="Abouelleil A."/>
            <person name="Alvarado L."/>
            <person name="Arachchi H.M."/>
            <person name="Berlin A.M."/>
            <person name="Chapman S.B."/>
            <person name="Goldberg J."/>
            <person name="Griggs A."/>
            <person name="Gujja S."/>
            <person name="Hansen M."/>
            <person name="Howarth C."/>
            <person name="Imamovic A."/>
            <person name="Larimer J."/>
            <person name="McCowan C."/>
            <person name="Montmayeur A."/>
            <person name="Murphy C."/>
            <person name="Neiman D."/>
            <person name="Pearson M."/>
            <person name="Priest M."/>
            <person name="Roberts A."/>
            <person name="Saif S."/>
            <person name="Shea T."/>
            <person name="Sisk P."/>
            <person name="Sykes S."/>
            <person name="Wortman J."/>
            <person name="Nusbaum C."/>
            <person name="Birren B."/>
        </authorList>
    </citation>
    <scope>NUCLEOTIDE SEQUENCE [LARGE SCALE GENOMIC DNA]</scope>
    <source>
        <strain evidence="6">race PST-78</strain>
    </source>
</reference>
<feature type="region of interest" description="Disordered" evidence="3">
    <location>
        <begin position="130"/>
        <end position="229"/>
    </location>
</feature>
<sequence>MDPDQLEPSITNLRECAIHDRHQQITASQEIYRRLLSEVWWAIQNIHQLGELGGGLAPPPQSSLSFEQEARLREFVEKVTIGGRSPYDLDLAPLQDANLQDQSDMSPANQVGTEGELVRRDIDAMDIDVAAEPQNLDETGDSTAAESKRGNAEQSDLQPGDTDPQKADRQRSFEPSPITESRSTPIAQAGPSQKYRTESENTLPPPAQPQVSRQSPPTTYHCGIALPTKKPSITRATSLPSENSHQSHNASCFTSIEYASELPPVPVQILASRLTAAQAVTGTASKNTRRQAIRSGLWIGPGTSEITKLGIKAQHTGVKSLLRKSPPTKSRGPHEKPKFHNVLTTADWRTMVEELQKTRALEVLEKLKAEKSWAYSQIKKPRIAAVQKAHWDHLLDEMTWLQVDFRQERRWKIATAHRLAKQVVQWHQADSLGKQGLQVKVHSPGRHGTENRGDYASSSLAPSHPIASPAAIRPADPDKLSSAVAPGEISLPFPPTKDSNETSQSIHPLRSPTSAEAIAIPTVKKLTVATNPETIHASPQESRKTLQQIKRARIPIFEMGPDETIVDVKKLVLDGIVATPTGYTIEHVKLQKLFADLPLFGDLDSRPDKRPDEASPHLGRIARVAPFLEVKPLLVSTLQPSKNCIGKQWRNLAPLSADDLRESGEHRSDVGHHHGNLFSGRKSKEAKEANTPVAPAAPAPDSGPSNELTWASSDEELLKQLAVMYEYNWKIIADVFNVSLTRSMNIAVTARDCYDSWARLHQPQSTLHDTLAPVPKSTSESNPLGPIVLAPTFTSTTEAPSAESTDHDMADDPLPSRAVMKRVAQASLFPNKRIARDDALQDVARKVKEKRTDTHKPVPSPGQSRQIVLSAHETHAQSIRPYMTPLEMSALKAERDRNTQAAIEMAKRQQQMVQESLIHQARAAAVAAAAAQIPLKNGANKISTAVNGNASARVHSQPVAVNFPQGRHNGLPGVAIHRHPSQVPARYATSPPLLNVSNRGTGSPVSHPPTASHQTRQSLMENQGTPTAPVSSQAPILPQLPNMPQGFQPKTPNSQSPAPGSTPGHHTPNGATPTQNGLHNNSMSHSLTPIQVAHYLQHQQHLQQQRSPEHRIQQQHQHQQHQQHLLVQHLQQQSQHLPPPFAHQASPQVFGQQSPTHLHQSTPISNGQSQLSSGAASAANSTPPLAASSSPLAQPPG</sequence>
<evidence type="ECO:0000313" key="5">
    <source>
        <dbReference type="EMBL" id="KNE94082.1"/>
    </source>
</evidence>
<accession>A0A0L0V478</accession>
<comment type="caution">
    <text evidence="5">The sequence shown here is derived from an EMBL/GenBank/DDBJ whole genome shotgun (WGS) entry which is preliminary data.</text>
</comment>
<feature type="compositionally biased region" description="Polar residues" evidence="3">
    <location>
        <begin position="1048"/>
        <end position="1059"/>
    </location>
</feature>
<name>A0A0L0V478_9BASI</name>
<dbReference type="GO" id="GO:0003682">
    <property type="term" value="F:chromatin binding"/>
    <property type="evidence" value="ECO:0007669"/>
    <property type="project" value="TreeGrafter"/>
</dbReference>
<dbReference type="InterPro" id="IPR014012">
    <property type="entry name" value="HSA_dom"/>
</dbReference>
<dbReference type="GO" id="GO:0035267">
    <property type="term" value="C:NuA4 histone acetyltransferase complex"/>
    <property type="evidence" value="ECO:0007669"/>
    <property type="project" value="TreeGrafter"/>
</dbReference>
<dbReference type="Pfam" id="PF07529">
    <property type="entry name" value="HSA"/>
    <property type="match status" value="1"/>
</dbReference>
<dbReference type="OrthoDB" id="5364245at2759"/>
<feature type="compositionally biased region" description="Low complexity" evidence="3">
    <location>
        <begin position="1114"/>
        <end position="1136"/>
    </location>
</feature>
<feature type="compositionally biased region" description="Polar residues" evidence="3">
    <location>
        <begin position="209"/>
        <end position="218"/>
    </location>
</feature>
<dbReference type="EMBL" id="AJIL01000124">
    <property type="protein sequence ID" value="KNE94082.1"/>
    <property type="molecule type" value="Genomic_DNA"/>
</dbReference>
<dbReference type="SMART" id="SM00573">
    <property type="entry name" value="HSA"/>
    <property type="match status" value="1"/>
</dbReference>
<protein>
    <recommendedName>
        <fullName evidence="4">HSA domain-containing protein</fullName>
    </recommendedName>
</protein>
<comment type="subcellular location">
    <subcellularLocation>
        <location evidence="1">Nucleus</location>
    </subcellularLocation>
</comment>
<feature type="compositionally biased region" description="Low complexity" evidence="3">
    <location>
        <begin position="1165"/>
        <end position="1197"/>
    </location>
</feature>
<evidence type="ECO:0000256" key="2">
    <source>
        <dbReference type="ARBA" id="ARBA00023242"/>
    </source>
</evidence>
<feature type="compositionally biased region" description="Basic and acidic residues" evidence="3">
    <location>
        <begin position="163"/>
        <end position="172"/>
    </location>
</feature>
<keyword evidence="6" id="KW-1185">Reference proteome</keyword>
<feature type="region of interest" description="Disordered" evidence="3">
    <location>
        <begin position="985"/>
        <end position="1084"/>
    </location>
</feature>
<feature type="compositionally biased region" description="Polar residues" evidence="3">
    <location>
        <begin position="1145"/>
        <end position="1164"/>
    </location>
</feature>
<dbReference type="GO" id="GO:0006281">
    <property type="term" value="P:DNA repair"/>
    <property type="evidence" value="ECO:0007669"/>
    <property type="project" value="TreeGrafter"/>
</dbReference>
<evidence type="ECO:0000259" key="4">
    <source>
        <dbReference type="PROSITE" id="PS51204"/>
    </source>
</evidence>
<organism evidence="5 6">
    <name type="scientific">Puccinia striiformis f. sp. tritici PST-78</name>
    <dbReference type="NCBI Taxonomy" id="1165861"/>
    <lineage>
        <taxon>Eukaryota</taxon>
        <taxon>Fungi</taxon>
        <taxon>Dikarya</taxon>
        <taxon>Basidiomycota</taxon>
        <taxon>Pucciniomycotina</taxon>
        <taxon>Pucciniomycetes</taxon>
        <taxon>Pucciniales</taxon>
        <taxon>Pucciniaceae</taxon>
        <taxon>Puccinia</taxon>
    </lineage>
</organism>
<dbReference type="PANTHER" id="PTHR46459:SF1">
    <property type="entry name" value="E1A-BINDING PROTEIN P400"/>
    <property type="match status" value="1"/>
</dbReference>
<feature type="compositionally biased region" description="Basic and acidic residues" evidence="3">
    <location>
        <begin position="662"/>
        <end position="672"/>
    </location>
</feature>
<dbReference type="GO" id="GO:0005634">
    <property type="term" value="C:nucleus"/>
    <property type="evidence" value="ECO:0007669"/>
    <property type="project" value="UniProtKB-SubCell"/>
</dbReference>
<feature type="compositionally biased region" description="Polar residues" evidence="3">
    <location>
        <begin position="501"/>
        <end position="510"/>
    </location>
</feature>
<feature type="region of interest" description="Disordered" evidence="3">
    <location>
        <begin position="662"/>
        <end position="708"/>
    </location>
</feature>
<feature type="compositionally biased region" description="Polar residues" evidence="3">
    <location>
        <begin position="995"/>
        <end position="1034"/>
    </location>
</feature>
<dbReference type="PANTHER" id="PTHR46459">
    <property type="entry name" value="E1A-BINDING PROTEIN P400-RELATED"/>
    <property type="match status" value="1"/>
</dbReference>
<feature type="domain" description="HSA" evidence="4">
    <location>
        <begin position="378"/>
        <end position="458"/>
    </location>
</feature>
<keyword evidence="2" id="KW-0539">Nucleus</keyword>
<feature type="compositionally biased region" description="Polar residues" evidence="3">
    <location>
        <begin position="1069"/>
        <end position="1084"/>
    </location>
</feature>
<evidence type="ECO:0000256" key="3">
    <source>
        <dbReference type="SAM" id="MobiDB-lite"/>
    </source>
</evidence>